<dbReference type="RefSeq" id="WP_346186856.1">
    <property type="nucleotide sequence ID" value="NZ_BAABCE010000052.1"/>
</dbReference>
<comment type="caution">
    <text evidence="1">The sequence shown here is derived from an EMBL/GenBank/DDBJ whole genome shotgun (WGS) entry which is preliminary data.</text>
</comment>
<protein>
    <submittedName>
        <fullName evidence="1">Uncharacterized protein</fullName>
    </submittedName>
</protein>
<evidence type="ECO:0000313" key="1">
    <source>
        <dbReference type="EMBL" id="GAA3597959.1"/>
    </source>
</evidence>
<proteinExistence type="predicted"/>
<evidence type="ECO:0000313" key="2">
    <source>
        <dbReference type="Proteomes" id="UP001500707"/>
    </source>
</evidence>
<dbReference type="Proteomes" id="UP001500707">
    <property type="component" value="Unassembled WGS sequence"/>
</dbReference>
<reference evidence="2" key="1">
    <citation type="journal article" date="2019" name="Int. J. Syst. Evol. Microbiol.">
        <title>The Global Catalogue of Microorganisms (GCM) 10K type strain sequencing project: providing services to taxonomists for standard genome sequencing and annotation.</title>
        <authorList>
            <consortium name="The Broad Institute Genomics Platform"/>
            <consortium name="The Broad Institute Genome Sequencing Center for Infectious Disease"/>
            <person name="Wu L."/>
            <person name="Ma J."/>
        </authorList>
    </citation>
    <scope>NUCLEOTIDE SEQUENCE [LARGE SCALE GENOMIC DNA]</scope>
    <source>
        <strain evidence="2">JCM 17656</strain>
    </source>
</reference>
<gene>
    <name evidence="1" type="ORF">GCM10022295_92940</name>
</gene>
<sequence length="75" mass="8108">MRAGDHPPDLIIRTGKRKGQNLSVASIYWALAEHAKREAYPAAVAQAPADFAALMAADDIPRPRPARFLTPSEAV</sequence>
<accession>A0ABP6Z3Q8</accession>
<organism evidence="1 2">
    <name type="scientific">Streptomyces osmaniensis</name>
    <dbReference type="NCBI Taxonomy" id="593134"/>
    <lineage>
        <taxon>Bacteria</taxon>
        <taxon>Bacillati</taxon>
        <taxon>Actinomycetota</taxon>
        <taxon>Actinomycetes</taxon>
        <taxon>Kitasatosporales</taxon>
        <taxon>Streptomycetaceae</taxon>
        <taxon>Streptomyces</taxon>
    </lineage>
</organism>
<dbReference type="EMBL" id="BAABCE010000052">
    <property type="protein sequence ID" value="GAA3597959.1"/>
    <property type="molecule type" value="Genomic_DNA"/>
</dbReference>
<keyword evidence="2" id="KW-1185">Reference proteome</keyword>
<name>A0ABP6Z3Q8_9ACTN</name>